<evidence type="ECO:0000256" key="5">
    <source>
        <dbReference type="ARBA" id="ARBA00022989"/>
    </source>
</evidence>
<feature type="transmembrane region" description="Helical" evidence="7">
    <location>
        <begin position="336"/>
        <end position="353"/>
    </location>
</feature>
<feature type="transmembrane region" description="Helical" evidence="7">
    <location>
        <begin position="40"/>
        <end position="64"/>
    </location>
</feature>
<dbReference type="Proteomes" id="UP000037392">
    <property type="component" value="Unassembled WGS sequence"/>
</dbReference>
<name>A0A0J9BQG3_9FIRM</name>
<feature type="domain" description="TRAP C4-dicarboxylate transport system permease DctM subunit" evidence="8">
    <location>
        <begin position="8"/>
        <end position="417"/>
    </location>
</feature>
<dbReference type="PATRIC" id="fig|742734.4.peg.4992"/>
<dbReference type="InterPro" id="IPR004681">
    <property type="entry name" value="TRAP_DctM"/>
</dbReference>
<evidence type="ECO:0000313" key="9">
    <source>
        <dbReference type="EMBL" id="KMW14998.1"/>
    </source>
</evidence>
<evidence type="ECO:0000256" key="6">
    <source>
        <dbReference type="ARBA" id="ARBA00023136"/>
    </source>
</evidence>
<feature type="transmembrane region" description="Helical" evidence="7">
    <location>
        <begin position="359"/>
        <end position="388"/>
    </location>
</feature>
<keyword evidence="2" id="KW-1003">Cell membrane</keyword>
<evidence type="ECO:0000256" key="2">
    <source>
        <dbReference type="ARBA" id="ARBA00022475"/>
    </source>
</evidence>
<keyword evidence="6 7" id="KW-0472">Membrane</keyword>
<dbReference type="RefSeq" id="WP_007868615.1">
    <property type="nucleotide sequence ID" value="NZ_KQ235882.1"/>
</dbReference>
<dbReference type="GO" id="GO:0005886">
    <property type="term" value="C:plasma membrane"/>
    <property type="evidence" value="ECO:0007669"/>
    <property type="project" value="UniProtKB-SubCell"/>
</dbReference>
<feature type="transmembrane region" description="Helical" evidence="7">
    <location>
        <begin position="272"/>
        <end position="294"/>
    </location>
</feature>
<keyword evidence="3" id="KW-0997">Cell inner membrane</keyword>
<dbReference type="InterPro" id="IPR010656">
    <property type="entry name" value="DctM"/>
</dbReference>
<accession>A0A0J9BQG3</accession>
<dbReference type="Pfam" id="PF06808">
    <property type="entry name" value="DctM"/>
    <property type="match status" value="1"/>
</dbReference>
<dbReference type="NCBIfam" id="TIGR00786">
    <property type="entry name" value="dctM"/>
    <property type="match status" value="1"/>
</dbReference>
<evidence type="ECO:0000256" key="7">
    <source>
        <dbReference type="SAM" id="Phobius"/>
    </source>
</evidence>
<comment type="subcellular location">
    <subcellularLocation>
        <location evidence="1">Cell inner membrane</location>
        <topology evidence="1">Multi-pass membrane protein</topology>
    </subcellularLocation>
</comment>
<feature type="transmembrane region" description="Helical" evidence="7">
    <location>
        <begin position="214"/>
        <end position="236"/>
    </location>
</feature>
<dbReference type="EMBL" id="ADLK01000035">
    <property type="protein sequence ID" value="KMW14998.1"/>
    <property type="molecule type" value="Genomic_DNA"/>
</dbReference>
<dbReference type="GeneID" id="93164006"/>
<keyword evidence="4 7" id="KW-0812">Transmembrane</keyword>
<evidence type="ECO:0000256" key="1">
    <source>
        <dbReference type="ARBA" id="ARBA00004429"/>
    </source>
</evidence>
<dbReference type="AlphaFoldDB" id="A0A0J9BQG3"/>
<keyword evidence="5 7" id="KW-1133">Transmembrane helix</keyword>
<comment type="caution">
    <text evidence="9">The sequence shown here is derived from an EMBL/GenBank/DDBJ whole genome shotgun (WGS) entry which is preliminary data.</text>
</comment>
<evidence type="ECO:0000313" key="10">
    <source>
        <dbReference type="Proteomes" id="UP000037392"/>
    </source>
</evidence>
<feature type="transmembrane region" description="Helical" evidence="7">
    <location>
        <begin position="171"/>
        <end position="193"/>
    </location>
</feature>
<reference evidence="9 10" key="1">
    <citation type="submission" date="2011-04" db="EMBL/GenBank/DDBJ databases">
        <title>The Genome Sequence of Clostridium citroniae WAL-19142.</title>
        <authorList>
            <consortium name="The Broad Institute Genome Sequencing Platform"/>
            <person name="Earl A."/>
            <person name="Ward D."/>
            <person name="Feldgarden M."/>
            <person name="Gevers D."/>
            <person name="Warren Y.A."/>
            <person name="Tyrrell K.L."/>
            <person name="Citron D.M."/>
            <person name="Goldstein E.J."/>
            <person name="Daigneault M."/>
            <person name="Allen-Vercoe E."/>
            <person name="Young S.K."/>
            <person name="Zeng Q."/>
            <person name="Gargeya S."/>
            <person name="Fitzgerald M."/>
            <person name="Haas B."/>
            <person name="Abouelleil A."/>
            <person name="Alvarado L."/>
            <person name="Arachchi H.M."/>
            <person name="Berlin A."/>
            <person name="Brown A."/>
            <person name="Chapman S.B."/>
            <person name="Chen Z."/>
            <person name="Dunbar C."/>
            <person name="Freedman E."/>
            <person name="Gearin G."/>
            <person name="Gellesch M."/>
            <person name="Goldberg J."/>
            <person name="Griggs A."/>
            <person name="Gujja S."/>
            <person name="Heilman E.R."/>
            <person name="Heiman D."/>
            <person name="Howarth C."/>
            <person name="Larson L."/>
            <person name="Lui A."/>
            <person name="MacDonald P.J."/>
            <person name="Mehta T."/>
            <person name="Montmayeur A."/>
            <person name="Murphy C."/>
            <person name="Neiman D."/>
            <person name="Pearson M."/>
            <person name="Priest M."/>
            <person name="Roberts A."/>
            <person name="Saif S."/>
            <person name="Shea T."/>
            <person name="Shenoy N."/>
            <person name="Sisk P."/>
            <person name="Stolte C."/>
            <person name="Sykes S."/>
            <person name="White J."/>
            <person name="Yandava C."/>
            <person name="Wortman J."/>
            <person name="Nusbaum C."/>
            <person name="Birren B."/>
        </authorList>
    </citation>
    <scope>NUCLEOTIDE SEQUENCE [LARGE SCALE GENOMIC DNA]</scope>
    <source>
        <strain evidence="9 10">WAL-19142</strain>
    </source>
</reference>
<feature type="transmembrane region" description="Helical" evidence="7">
    <location>
        <begin position="400"/>
        <end position="421"/>
    </location>
</feature>
<gene>
    <name evidence="9" type="ORF">HMPREF9470_04658</name>
</gene>
<dbReference type="OrthoDB" id="9785600at2"/>
<protein>
    <recommendedName>
        <fullName evidence="8">TRAP C4-dicarboxylate transport system permease DctM subunit domain-containing protein</fullName>
    </recommendedName>
</protein>
<organism evidence="9 10">
    <name type="scientific">[Clostridium] citroniae WAL-19142</name>
    <dbReference type="NCBI Taxonomy" id="742734"/>
    <lineage>
        <taxon>Bacteria</taxon>
        <taxon>Bacillati</taxon>
        <taxon>Bacillota</taxon>
        <taxon>Clostridia</taxon>
        <taxon>Lachnospirales</taxon>
        <taxon>Lachnospiraceae</taxon>
        <taxon>Enterocloster</taxon>
    </lineage>
</organism>
<evidence type="ECO:0000259" key="8">
    <source>
        <dbReference type="Pfam" id="PF06808"/>
    </source>
</evidence>
<dbReference type="PIRSF" id="PIRSF006066">
    <property type="entry name" value="HI0050"/>
    <property type="match status" value="1"/>
</dbReference>
<evidence type="ECO:0000256" key="4">
    <source>
        <dbReference type="ARBA" id="ARBA00022692"/>
    </source>
</evidence>
<proteinExistence type="predicted"/>
<sequence length="426" mass="45633">MIQATLVFLVLLFFIFLGFPIFMSTLITAIIFIVAMDIPFSLVIIRMFGSINSFSLMAIPFFVLAGNIMMKAQITDKLVDFANAAVGQFKGGLGYVNILTSMLFGGIQGSGAADASAIGGMLIPAMEKQGYDKDYAVAVTAGSSMLSPIIPPSIAMILYSFYTETPVAKLFLGGLVPGILIGIMQCGVNYVSYRKRGYDIPITRFSMIHFIKTFWKSLGALIMPLIILLGIVFGIVTPTESGVLAIAYGLIYGFFVSRKLKVGDLPKIIVDSAVTTAVVFMTISAAGVLANVLVRMQLQQEVLNFAVNTLGNPYLATLFLIIVFMILGCFLDPTILIAMFAGIVVSVGGAFGFDPIHYGVIMVIVMQIGAITPPVGTFLFIACGVAGLPLEKSVKPLMPYILVILAAIALMIFVPGIVTFLPGLMR</sequence>
<evidence type="ECO:0000256" key="3">
    <source>
        <dbReference type="ARBA" id="ARBA00022519"/>
    </source>
</evidence>
<dbReference type="PANTHER" id="PTHR33362">
    <property type="entry name" value="SIALIC ACID TRAP TRANSPORTER PERMEASE PROTEIN SIAT-RELATED"/>
    <property type="match status" value="1"/>
</dbReference>
<feature type="transmembrane region" description="Helical" evidence="7">
    <location>
        <begin position="7"/>
        <end position="34"/>
    </location>
</feature>
<feature type="transmembrane region" description="Helical" evidence="7">
    <location>
        <begin position="135"/>
        <end position="159"/>
    </location>
</feature>
<dbReference type="GO" id="GO:0022857">
    <property type="term" value="F:transmembrane transporter activity"/>
    <property type="evidence" value="ECO:0007669"/>
    <property type="project" value="TreeGrafter"/>
</dbReference>